<evidence type="ECO:0000313" key="6">
    <source>
        <dbReference type="EMBL" id="RUL69464.1"/>
    </source>
</evidence>
<dbReference type="PANTHER" id="PTHR30537:SF5">
    <property type="entry name" value="HTH-TYPE TRANSCRIPTIONAL ACTIVATOR TTDR-RELATED"/>
    <property type="match status" value="1"/>
</dbReference>
<keyword evidence="7" id="KW-1185">Reference proteome</keyword>
<comment type="similarity">
    <text evidence="1">Belongs to the LysR transcriptional regulatory family.</text>
</comment>
<dbReference type="AlphaFoldDB" id="A0A3S0PFD1"/>
<dbReference type="OrthoDB" id="9810065at2"/>
<evidence type="ECO:0000259" key="5">
    <source>
        <dbReference type="PROSITE" id="PS50931"/>
    </source>
</evidence>
<dbReference type="Pfam" id="PF00126">
    <property type="entry name" value="HTH_1"/>
    <property type="match status" value="1"/>
</dbReference>
<dbReference type="Gene3D" id="3.40.190.290">
    <property type="match status" value="1"/>
</dbReference>
<evidence type="ECO:0000313" key="7">
    <source>
        <dbReference type="Proteomes" id="UP000274358"/>
    </source>
</evidence>
<dbReference type="EMBL" id="RYYV01000032">
    <property type="protein sequence ID" value="RUL69464.1"/>
    <property type="molecule type" value="Genomic_DNA"/>
</dbReference>
<dbReference type="Proteomes" id="UP000274358">
    <property type="component" value="Unassembled WGS sequence"/>
</dbReference>
<evidence type="ECO:0000256" key="3">
    <source>
        <dbReference type="ARBA" id="ARBA00023125"/>
    </source>
</evidence>
<dbReference type="InterPro" id="IPR036390">
    <property type="entry name" value="WH_DNA-bd_sf"/>
</dbReference>
<dbReference type="SUPFAM" id="SSF46785">
    <property type="entry name" value="Winged helix' DNA-binding domain"/>
    <property type="match status" value="1"/>
</dbReference>
<proteinExistence type="inferred from homology"/>
<dbReference type="InterPro" id="IPR000847">
    <property type="entry name" value="LysR_HTH_N"/>
</dbReference>
<name>A0A3S0PFD1_9GAMM</name>
<dbReference type="CDD" id="cd08422">
    <property type="entry name" value="PBP2_CrgA_like"/>
    <property type="match status" value="1"/>
</dbReference>
<dbReference type="GO" id="GO:0006351">
    <property type="term" value="P:DNA-templated transcription"/>
    <property type="evidence" value="ECO:0007669"/>
    <property type="project" value="TreeGrafter"/>
</dbReference>
<dbReference type="PANTHER" id="PTHR30537">
    <property type="entry name" value="HTH-TYPE TRANSCRIPTIONAL REGULATOR"/>
    <property type="match status" value="1"/>
</dbReference>
<reference evidence="6 7" key="1">
    <citation type="submission" date="2018-12" db="EMBL/GenBank/DDBJ databases">
        <title>Dyella dinghuensis sp. nov. DHOA06 and Dyella choica sp. nov. 4M-K27, isolated from forest soil.</title>
        <authorList>
            <person name="Qiu L.-H."/>
            <person name="Gao Z.-H."/>
        </authorList>
    </citation>
    <scope>NUCLEOTIDE SEQUENCE [LARGE SCALE GENOMIC DNA]</scope>
    <source>
        <strain evidence="6 7">4M-K27</strain>
    </source>
</reference>
<dbReference type="InterPro" id="IPR058163">
    <property type="entry name" value="LysR-type_TF_proteobact-type"/>
</dbReference>
<dbReference type="InterPro" id="IPR036388">
    <property type="entry name" value="WH-like_DNA-bd_sf"/>
</dbReference>
<dbReference type="SUPFAM" id="SSF53850">
    <property type="entry name" value="Periplasmic binding protein-like II"/>
    <property type="match status" value="1"/>
</dbReference>
<feature type="domain" description="HTH lysR-type" evidence="5">
    <location>
        <begin position="1"/>
        <end position="59"/>
    </location>
</feature>
<comment type="caution">
    <text evidence="6">The sequence shown here is derived from an EMBL/GenBank/DDBJ whole genome shotgun (WGS) entry which is preliminary data.</text>
</comment>
<dbReference type="FunFam" id="1.10.10.10:FF:000001">
    <property type="entry name" value="LysR family transcriptional regulator"/>
    <property type="match status" value="1"/>
</dbReference>
<dbReference type="GO" id="GO:0003700">
    <property type="term" value="F:DNA-binding transcription factor activity"/>
    <property type="evidence" value="ECO:0007669"/>
    <property type="project" value="InterPro"/>
</dbReference>
<keyword evidence="3" id="KW-0238">DNA-binding</keyword>
<evidence type="ECO:0000256" key="2">
    <source>
        <dbReference type="ARBA" id="ARBA00023015"/>
    </source>
</evidence>
<accession>A0A3S0PFD1</accession>
<evidence type="ECO:0000256" key="4">
    <source>
        <dbReference type="ARBA" id="ARBA00023163"/>
    </source>
</evidence>
<protein>
    <submittedName>
        <fullName evidence="6">LysR family transcriptional regulator</fullName>
    </submittedName>
</protein>
<sequence>MDRLTALNVFRQAVELGSFAAASRRLRMSPAAISKNVGELEAHLGVRLLNRTTRHMSLTEAGSLYYEQIVGVLDDLESADSSLSPLQQVPKGTLRISAPTSLTLLTPLSKTMAKFLDRYPKVLVDLRLEDRRVNLVEEGFDLAIRAMDSLGDSSLVSRKIMTTPHVLCGAPSYLERFGAPEEPSDLRRHNCVQFTLSGHPDEWVFHRDDRAVRVPIAGRYKVSSSMAVRDALCAGFGLSLIPQIYVQEEIESGRLRTVLDGWSAVELSVYAVYPSRRHVVPKVHAFVDFVVGELGQGAVQD</sequence>
<dbReference type="Pfam" id="PF03466">
    <property type="entry name" value="LysR_substrate"/>
    <property type="match status" value="1"/>
</dbReference>
<keyword evidence="2" id="KW-0805">Transcription regulation</keyword>
<dbReference type="GO" id="GO:0043565">
    <property type="term" value="F:sequence-specific DNA binding"/>
    <property type="evidence" value="ECO:0007669"/>
    <property type="project" value="TreeGrafter"/>
</dbReference>
<dbReference type="PROSITE" id="PS50931">
    <property type="entry name" value="HTH_LYSR"/>
    <property type="match status" value="1"/>
</dbReference>
<evidence type="ECO:0000256" key="1">
    <source>
        <dbReference type="ARBA" id="ARBA00009437"/>
    </source>
</evidence>
<dbReference type="RefSeq" id="WP_126687001.1">
    <property type="nucleotide sequence ID" value="NZ_RYYV01000032.1"/>
</dbReference>
<organism evidence="6 7">
    <name type="scientific">Dyella choica</name>
    <dbReference type="NCBI Taxonomy" id="1927959"/>
    <lineage>
        <taxon>Bacteria</taxon>
        <taxon>Pseudomonadati</taxon>
        <taxon>Pseudomonadota</taxon>
        <taxon>Gammaproteobacteria</taxon>
        <taxon>Lysobacterales</taxon>
        <taxon>Rhodanobacteraceae</taxon>
        <taxon>Dyella</taxon>
    </lineage>
</organism>
<dbReference type="InterPro" id="IPR005119">
    <property type="entry name" value="LysR_subst-bd"/>
</dbReference>
<keyword evidence="4" id="KW-0804">Transcription</keyword>
<dbReference type="Gene3D" id="1.10.10.10">
    <property type="entry name" value="Winged helix-like DNA-binding domain superfamily/Winged helix DNA-binding domain"/>
    <property type="match status" value="1"/>
</dbReference>
<gene>
    <name evidence="6" type="ORF">EKH80_22260</name>
</gene>